<dbReference type="WBParaSite" id="MBELARI_LOCUS13744">
    <property type="protein sequence ID" value="MBELARI_LOCUS13744"/>
    <property type="gene ID" value="MBELARI_LOCUS13744"/>
</dbReference>
<reference evidence="15" key="1">
    <citation type="submission" date="2024-02" db="UniProtKB">
        <authorList>
            <consortium name="WormBaseParasite"/>
        </authorList>
    </citation>
    <scope>IDENTIFICATION</scope>
</reference>
<evidence type="ECO:0000256" key="12">
    <source>
        <dbReference type="SAM" id="SignalP"/>
    </source>
</evidence>
<dbReference type="SUPFAM" id="SSF90112">
    <property type="entry name" value="Neurotransmitter-gated ion-channel transmembrane pore"/>
    <property type="match status" value="1"/>
</dbReference>
<keyword evidence="5 11" id="KW-0812">Transmembrane</keyword>
<dbReference type="Proteomes" id="UP000887575">
    <property type="component" value="Unassembled WGS sequence"/>
</dbReference>
<dbReference type="InterPro" id="IPR006028">
    <property type="entry name" value="GABAA/Glycine_rcpt"/>
</dbReference>
<keyword evidence="6 12" id="KW-0732">Signal</keyword>
<feature type="domain" description="Neurotransmitter-gated ion-channel ligand-binding" evidence="13">
    <location>
        <begin position="41"/>
        <end position="208"/>
    </location>
</feature>
<keyword evidence="7 11" id="KW-1133">Transmembrane helix</keyword>
<dbReference type="InterPro" id="IPR006202">
    <property type="entry name" value="Neur_chan_lig-bd"/>
</dbReference>
<evidence type="ECO:0000256" key="11">
    <source>
        <dbReference type="SAM" id="Phobius"/>
    </source>
</evidence>
<protein>
    <submittedName>
        <fullName evidence="15">Neurotransmitter-gated ion-channel ligand-binding domain-containing protein</fullName>
    </submittedName>
</protein>
<feature type="transmembrane region" description="Helical" evidence="11">
    <location>
        <begin position="360"/>
        <end position="386"/>
    </location>
</feature>
<dbReference type="InterPro" id="IPR006201">
    <property type="entry name" value="Neur_channel"/>
</dbReference>
<feature type="chain" id="PRO_5042029972" evidence="12">
    <location>
        <begin position="16"/>
        <end position="410"/>
    </location>
</feature>
<evidence type="ECO:0000256" key="6">
    <source>
        <dbReference type="ARBA" id="ARBA00022729"/>
    </source>
</evidence>
<dbReference type="Gene3D" id="1.20.58.390">
    <property type="entry name" value="Neurotransmitter-gated ion-channel transmembrane domain"/>
    <property type="match status" value="1"/>
</dbReference>
<evidence type="ECO:0000256" key="1">
    <source>
        <dbReference type="ARBA" id="ARBA00004141"/>
    </source>
</evidence>
<accession>A0AAF3EID9</accession>
<dbReference type="GO" id="GO:0005230">
    <property type="term" value="F:extracellular ligand-gated monoatomic ion channel activity"/>
    <property type="evidence" value="ECO:0007669"/>
    <property type="project" value="InterPro"/>
</dbReference>
<dbReference type="AlphaFoldDB" id="A0AAF3EID9"/>
<evidence type="ECO:0000259" key="13">
    <source>
        <dbReference type="Pfam" id="PF02931"/>
    </source>
</evidence>
<comment type="subcellular location">
    <subcellularLocation>
        <location evidence="2">Cell membrane</location>
    </subcellularLocation>
    <subcellularLocation>
        <location evidence="1">Membrane</location>
        <topology evidence="1">Multi-pass membrane protein</topology>
    </subcellularLocation>
</comment>
<evidence type="ECO:0000256" key="9">
    <source>
        <dbReference type="ARBA" id="ARBA00023136"/>
    </source>
</evidence>
<dbReference type="InterPro" id="IPR038050">
    <property type="entry name" value="Neuro_actylchol_rec"/>
</dbReference>
<keyword evidence="9 11" id="KW-0472">Membrane</keyword>
<dbReference type="Gene3D" id="2.70.170.10">
    <property type="entry name" value="Neurotransmitter-gated ion-channel ligand-binding domain"/>
    <property type="match status" value="1"/>
</dbReference>
<feature type="transmembrane region" description="Helical" evidence="11">
    <location>
        <begin position="293"/>
        <end position="313"/>
    </location>
</feature>
<keyword evidence="10" id="KW-0407">Ion channel</keyword>
<evidence type="ECO:0000256" key="10">
    <source>
        <dbReference type="ARBA" id="ARBA00023303"/>
    </source>
</evidence>
<dbReference type="GO" id="GO:0004888">
    <property type="term" value="F:transmembrane signaling receptor activity"/>
    <property type="evidence" value="ECO:0007669"/>
    <property type="project" value="InterPro"/>
</dbReference>
<dbReference type="InterPro" id="IPR036734">
    <property type="entry name" value="Neur_chan_lig-bd_sf"/>
</dbReference>
<evidence type="ECO:0000256" key="2">
    <source>
        <dbReference type="ARBA" id="ARBA00004236"/>
    </source>
</evidence>
<sequence length="410" mass="47208">MTFLVFFALLTLVSAKNDCTQDTDIFNIIFAKSGAGDSKPETEEILSIEVGFNIQRMNLIPHSNAIHLDGFFTKKWTNQDFYYAHQNPCSSAVSIMKKKEKLWVPEVAFVNGDGLILHRHSIIFEAHKNGTLLYGQRIEENIPCTTDAFEYPWGNTTCIVVWRNENVAKDSMRLTWDTSSFQQAAIGPQTVGDLEMIQVDFSVRDHEKGEKTHDELVLAFFFKRINNKTILLFFVPSVMFIAMSWLSLLLGPMVITRAILVVGSMTLLNLHYYMNMAGLPATPGITSLDIWKIFSLIFVFAVLIELVSVSCMASIGRSRRLQSCCRSRTKKGKYEMEPLYEELNDLRQRKTRRTSRCCRYSALAVDTFWFFAFLFIFLVFVAFFWMKSPEIVRFVSNLKPEHIEIPNYFQ</sequence>
<dbReference type="PANTHER" id="PTHR18945">
    <property type="entry name" value="NEUROTRANSMITTER GATED ION CHANNEL"/>
    <property type="match status" value="1"/>
</dbReference>
<evidence type="ECO:0000256" key="7">
    <source>
        <dbReference type="ARBA" id="ARBA00022989"/>
    </source>
</evidence>
<keyword evidence="8" id="KW-0406">Ion transport</keyword>
<keyword evidence="14" id="KW-1185">Reference proteome</keyword>
<evidence type="ECO:0000256" key="5">
    <source>
        <dbReference type="ARBA" id="ARBA00022692"/>
    </source>
</evidence>
<dbReference type="SUPFAM" id="SSF63712">
    <property type="entry name" value="Nicotinic receptor ligand binding domain-like"/>
    <property type="match status" value="1"/>
</dbReference>
<feature type="transmembrane region" description="Helical" evidence="11">
    <location>
        <begin position="230"/>
        <end position="248"/>
    </location>
</feature>
<feature type="signal peptide" evidence="12">
    <location>
        <begin position="1"/>
        <end position="15"/>
    </location>
</feature>
<evidence type="ECO:0000256" key="4">
    <source>
        <dbReference type="ARBA" id="ARBA00022475"/>
    </source>
</evidence>
<dbReference type="InterPro" id="IPR036719">
    <property type="entry name" value="Neuro-gated_channel_TM_sf"/>
</dbReference>
<evidence type="ECO:0000256" key="3">
    <source>
        <dbReference type="ARBA" id="ARBA00022448"/>
    </source>
</evidence>
<proteinExistence type="predicted"/>
<evidence type="ECO:0000313" key="14">
    <source>
        <dbReference type="Proteomes" id="UP000887575"/>
    </source>
</evidence>
<keyword evidence="3" id="KW-0813">Transport</keyword>
<organism evidence="14 15">
    <name type="scientific">Mesorhabditis belari</name>
    <dbReference type="NCBI Taxonomy" id="2138241"/>
    <lineage>
        <taxon>Eukaryota</taxon>
        <taxon>Metazoa</taxon>
        <taxon>Ecdysozoa</taxon>
        <taxon>Nematoda</taxon>
        <taxon>Chromadorea</taxon>
        <taxon>Rhabditida</taxon>
        <taxon>Rhabditina</taxon>
        <taxon>Rhabditomorpha</taxon>
        <taxon>Rhabditoidea</taxon>
        <taxon>Rhabditidae</taxon>
        <taxon>Mesorhabditinae</taxon>
        <taxon>Mesorhabditis</taxon>
    </lineage>
</organism>
<feature type="transmembrane region" description="Helical" evidence="11">
    <location>
        <begin position="255"/>
        <end position="273"/>
    </location>
</feature>
<name>A0AAF3EID9_9BILA</name>
<evidence type="ECO:0000313" key="15">
    <source>
        <dbReference type="WBParaSite" id="MBELARI_LOCUS13744"/>
    </source>
</evidence>
<keyword evidence="4" id="KW-1003">Cell membrane</keyword>
<dbReference type="PRINTS" id="PR00253">
    <property type="entry name" value="GABAARECEPTR"/>
</dbReference>
<dbReference type="GO" id="GO:0005886">
    <property type="term" value="C:plasma membrane"/>
    <property type="evidence" value="ECO:0007669"/>
    <property type="project" value="UniProtKB-SubCell"/>
</dbReference>
<evidence type="ECO:0000256" key="8">
    <source>
        <dbReference type="ARBA" id="ARBA00023065"/>
    </source>
</evidence>
<dbReference type="Pfam" id="PF02931">
    <property type="entry name" value="Neur_chan_LBD"/>
    <property type="match status" value="1"/>
</dbReference>